<dbReference type="Gene3D" id="1.25.40.10">
    <property type="entry name" value="Tetratricopeptide repeat domain"/>
    <property type="match status" value="1"/>
</dbReference>
<dbReference type="AlphaFoldDB" id="A0A939TFX8"/>
<comment type="caution">
    <text evidence="1">The sequence shown here is derived from an EMBL/GenBank/DDBJ whole genome shotgun (WGS) entry which is preliminary data.</text>
</comment>
<accession>A0A939TFX8</accession>
<protein>
    <submittedName>
        <fullName evidence="1">Twin-arginine translocation signal domain-containing protein</fullName>
    </submittedName>
</protein>
<gene>
    <name evidence="1" type="ORF">J4573_47755</name>
</gene>
<proteinExistence type="predicted"/>
<dbReference type="InterPro" id="IPR019546">
    <property type="entry name" value="TAT_signal_bac_arc"/>
</dbReference>
<name>A0A939TFX8_9ACTN</name>
<reference evidence="1" key="1">
    <citation type="submission" date="2021-03" db="EMBL/GenBank/DDBJ databases">
        <authorList>
            <person name="Kanchanasin P."/>
            <person name="Saeng-In P."/>
            <person name="Phongsopitanun W."/>
            <person name="Yuki M."/>
            <person name="Kudo T."/>
            <person name="Ohkuma M."/>
            <person name="Tanasupawat S."/>
        </authorList>
    </citation>
    <scope>NUCLEOTIDE SEQUENCE</scope>
    <source>
        <strain evidence="1">GKU 128</strain>
    </source>
</reference>
<evidence type="ECO:0000313" key="1">
    <source>
        <dbReference type="EMBL" id="MBO2454855.1"/>
    </source>
</evidence>
<organism evidence="1 2">
    <name type="scientific">Actinomadura barringtoniae</name>
    <dbReference type="NCBI Taxonomy" id="1427535"/>
    <lineage>
        <taxon>Bacteria</taxon>
        <taxon>Bacillati</taxon>
        <taxon>Actinomycetota</taxon>
        <taxon>Actinomycetes</taxon>
        <taxon>Streptosporangiales</taxon>
        <taxon>Thermomonosporaceae</taxon>
        <taxon>Actinomadura</taxon>
    </lineage>
</organism>
<sequence>MRGQQKPDLATVIDYVKRWERGKVGISSRNRRAYAQAFAVPQRHLFAPTVAADDDDPVERRDFLGLSVAAAGLAVAPAGLADQESSRIGMELVERLRRRTARLRRLDDVLGGSQTYSVYAAELSATRNLISNATYTEATGRGLVGVAAEQAQQAGWAALDSGRMAAARSLFRDSMTAASDIGDTGLIGNALALMAYQRVSTGRPGTDEADASCRVVDRRTPPAVRALLHERAAWAHAVAGPTHSDEVEKALGQAADALAEDRLEGPDPDWARWVDEIELQIMTGRCWAVLRRPVRAIPALRWALARYDDTHARDKALYSTWLADAHIDAQEIEQGAHALGQAIDLGSDVASPRPGERIAEVAERLRVHADVPEVAEVLERARTMTLLG</sequence>
<dbReference type="RefSeq" id="WP_208263078.1">
    <property type="nucleotide sequence ID" value="NZ_JAGEOJ010000029.1"/>
</dbReference>
<dbReference type="InterPro" id="IPR011990">
    <property type="entry name" value="TPR-like_helical_dom_sf"/>
</dbReference>
<dbReference type="EMBL" id="JAGEOJ010000029">
    <property type="protein sequence ID" value="MBO2454855.1"/>
    <property type="molecule type" value="Genomic_DNA"/>
</dbReference>
<evidence type="ECO:0000313" key="2">
    <source>
        <dbReference type="Proteomes" id="UP000669179"/>
    </source>
</evidence>
<keyword evidence="2" id="KW-1185">Reference proteome</keyword>
<dbReference type="Proteomes" id="UP000669179">
    <property type="component" value="Unassembled WGS sequence"/>
</dbReference>
<dbReference type="NCBIfam" id="TIGR01409">
    <property type="entry name" value="TAT_signal_seq"/>
    <property type="match status" value="1"/>
</dbReference>